<evidence type="ECO:0000256" key="7">
    <source>
        <dbReference type="ARBA" id="ARBA00023242"/>
    </source>
</evidence>
<proteinExistence type="inferred from homology"/>
<dbReference type="PANTHER" id="PTHR22930">
    <property type="match status" value="1"/>
</dbReference>
<protein>
    <recommendedName>
        <fullName evidence="8">DDE Tnp4 domain-containing protein</fullName>
    </recommendedName>
</protein>
<organism evidence="9 10">
    <name type="scientific">Prunus dulcis</name>
    <name type="common">Almond</name>
    <name type="synonym">Amygdalus dulcis</name>
    <dbReference type="NCBI Taxonomy" id="3755"/>
    <lineage>
        <taxon>Eukaryota</taxon>
        <taxon>Viridiplantae</taxon>
        <taxon>Streptophyta</taxon>
        <taxon>Embryophyta</taxon>
        <taxon>Tracheophyta</taxon>
        <taxon>Spermatophyta</taxon>
        <taxon>Magnoliopsida</taxon>
        <taxon>eudicotyledons</taxon>
        <taxon>Gunneridae</taxon>
        <taxon>Pentapetalae</taxon>
        <taxon>rosids</taxon>
        <taxon>fabids</taxon>
        <taxon>Rosales</taxon>
        <taxon>Rosaceae</taxon>
        <taxon>Amygdaloideae</taxon>
        <taxon>Amygdaleae</taxon>
        <taxon>Prunus</taxon>
    </lineage>
</organism>
<evidence type="ECO:0000256" key="3">
    <source>
        <dbReference type="ARBA" id="ARBA00006958"/>
    </source>
</evidence>
<keyword evidence="7" id="KW-0539">Nucleus</keyword>
<dbReference type="Proteomes" id="UP001054821">
    <property type="component" value="Chromosome 7"/>
</dbReference>
<dbReference type="InterPro" id="IPR045249">
    <property type="entry name" value="HARBI1-like"/>
</dbReference>
<sequence>MDRRTFGLLCDLLRQDGRVKDDGLVCLEEQVGVLRLQDILLKVLDPVHDNCVDSRWRRFKNCLGALDGTYIKVGVAEIDKPRYRTRKVKLQQMCWEFSFWLLRYYYLVDGGYLNDEGFLAPYRGTRYHLSEWRDGHTPSNHEEYFNMKHASARKVIERCFGLIKARWGILRSPSFYPIKTQCRIITACCLLHNLIKREMSIDPIEHEINELEDGENMVEGDMLGTIRPSDQWTAKRNDMALQMYN</sequence>
<evidence type="ECO:0000256" key="5">
    <source>
        <dbReference type="ARBA" id="ARBA00022723"/>
    </source>
</evidence>
<evidence type="ECO:0000256" key="6">
    <source>
        <dbReference type="ARBA" id="ARBA00022801"/>
    </source>
</evidence>
<comment type="similarity">
    <text evidence="3">Belongs to the HARBI1 family.</text>
</comment>
<dbReference type="GO" id="GO:0016787">
    <property type="term" value="F:hydrolase activity"/>
    <property type="evidence" value="ECO:0007669"/>
    <property type="project" value="UniProtKB-KW"/>
</dbReference>
<dbReference type="GO" id="GO:0046872">
    <property type="term" value="F:metal ion binding"/>
    <property type="evidence" value="ECO:0007669"/>
    <property type="project" value="UniProtKB-KW"/>
</dbReference>
<evidence type="ECO:0000256" key="2">
    <source>
        <dbReference type="ARBA" id="ARBA00004123"/>
    </source>
</evidence>
<keyword evidence="5" id="KW-0479">Metal-binding</keyword>
<dbReference type="Pfam" id="PF13359">
    <property type="entry name" value="DDE_Tnp_4"/>
    <property type="match status" value="1"/>
</dbReference>
<keyword evidence="10" id="KW-1185">Reference proteome</keyword>
<dbReference type="GO" id="GO:0004518">
    <property type="term" value="F:nuclease activity"/>
    <property type="evidence" value="ECO:0007669"/>
    <property type="project" value="UniProtKB-KW"/>
</dbReference>
<name>A0AAD4V1E8_PRUDU</name>
<keyword evidence="6" id="KW-0378">Hydrolase</keyword>
<evidence type="ECO:0000259" key="8">
    <source>
        <dbReference type="Pfam" id="PF13359"/>
    </source>
</evidence>
<keyword evidence="4" id="KW-0540">Nuclease</keyword>
<evidence type="ECO:0000313" key="9">
    <source>
        <dbReference type="EMBL" id="KAI5316730.1"/>
    </source>
</evidence>
<accession>A0AAD4V1E8</accession>
<evidence type="ECO:0000313" key="10">
    <source>
        <dbReference type="Proteomes" id="UP001054821"/>
    </source>
</evidence>
<dbReference type="EMBL" id="JAJFAZ020000007">
    <property type="protein sequence ID" value="KAI5316730.1"/>
    <property type="molecule type" value="Genomic_DNA"/>
</dbReference>
<dbReference type="GO" id="GO:0005634">
    <property type="term" value="C:nucleus"/>
    <property type="evidence" value="ECO:0007669"/>
    <property type="project" value="UniProtKB-SubCell"/>
</dbReference>
<evidence type="ECO:0000256" key="4">
    <source>
        <dbReference type="ARBA" id="ARBA00022722"/>
    </source>
</evidence>
<comment type="caution">
    <text evidence="9">The sequence shown here is derived from an EMBL/GenBank/DDBJ whole genome shotgun (WGS) entry which is preliminary data.</text>
</comment>
<dbReference type="PANTHER" id="PTHR22930:SF293">
    <property type="entry name" value="PROTEIN ALP1-LIKE"/>
    <property type="match status" value="1"/>
</dbReference>
<comment type="subcellular location">
    <subcellularLocation>
        <location evidence="2">Nucleus</location>
    </subcellularLocation>
</comment>
<evidence type="ECO:0000256" key="1">
    <source>
        <dbReference type="ARBA" id="ARBA00001968"/>
    </source>
</evidence>
<gene>
    <name evidence="9" type="ORF">L3X38_036437</name>
</gene>
<feature type="domain" description="DDE Tnp4" evidence="8">
    <location>
        <begin position="103"/>
        <end position="193"/>
    </location>
</feature>
<dbReference type="AlphaFoldDB" id="A0AAD4V1E8"/>
<reference evidence="9 10" key="1">
    <citation type="journal article" date="2022" name="G3 (Bethesda)">
        <title>Whole-genome sequence and methylome profiling of the almond [Prunus dulcis (Mill.) D.A. Webb] cultivar 'Nonpareil'.</title>
        <authorList>
            <person name="D'Amico-Willman K.M."/>
            <person name="Ouma W.Z."/>
            <person name="Meulia T."/>
            <person name="Sideli G.M."/>
            <person name="Gradziel T.M."/>
            <person name="Fresnedo-Ramirez J."/>
        </authorList>
    </citation>
    <scope>NUCLEOTIDE SEQUENCE [LARGE SCALE GENOMIC DNA]</scope>
    <source>
        <strain evidence="9">Clone GOH B32 T37-40</strain>
    </source>
</reference>
<dbReference type="InterPro" id="IPR027806">
    <property type="entry name" value="HARBI1_dom"/>
</dbReference>
<comment type="cofactor">
    <cofactor evidence="1">
        <name>a divalent metal cation</name>
        <dbReference type="ChEBI" id="CHEBI:60240"/>
    </cofactor>
</comment>